<evidence type="ECO:0000313" key="2">
    <source>
        <dbReference type="EMBL" id="TDW18685.1"/>
    </source>
</evidence>
<evidence type="ECO:0000313" key="3">
    <source>
        <dbReference type="Proteomes" id="UP000295447"/>
    </source>
</evidence>
<sequence>MNPMQPTAQTPTPLAEEGRKISRAARRRVHARELRVRRTQRAARAQLPI</sequence>
<dbReference type="Proteomes" id="UP000295447">
    <property type="component" value="Unassembled WGS sequence"/>
</dbReference>
<organism evidence="2 3">
    <name type="scientific">Kribbella kalugense</name>
    <dbReference type="NCBI Taxonomy" id="2512221"/>
    <lineage>
        <taxon>Bacteria</taxon>
        <taxon>Bacillati</taxon>
        <taxon>Actinomycetota</taxon>
        <taxon>Actinomycetes</taxon>
        <taxon>Propionibacteriales</taxon>
        <taxon>Kribbellaceae</taxon>
        <taxon>Kribbella</taxon>
    </lineage>
</organism>
<protein>
    <submittedName>
        <fullName evidence="2">Uncharacterized protein</fullName>
    </submittedName>
</protein>
<feature type="compositionally biased region" description="Polar residues" evidence="1">
    <location>
        <begin position="1"/>
        <end position="12"/>
    </location>
</feature>
<name>A0A4R7ZML4_9ACTN</name>
<evidence type="ECO:0000256" key="1">
    <source>
        <dbReference type="SAM" id="MobiDB-lite"/>
    </source>
</evidence>
<dbReference type="EMBL" id="SODF01000002">
    <property type="protein sequence ID" value="TDW18685.1"/>
    <property type="molecule type" value="Genomic_DNA"/>
</dbReference>
<feature type="region of interest" description="Disordered" evidence="1">
    <location>
        <begin position="1"/>
        <end position="49"/>
    </location>
</feature>
<accession>A0A4R7ZML4</accession>
<proteinExistence type="predicted"/>
<comment type="caution">
    <text evidence="2">The sequence shown here is derived from an EMBL/GenBank/DDBJ whole genome shotgun (WGS) entry which is preliminary data.</text>
</comment>
<dbReference type="AlphaFoldDB" id="A0A4R7ZML4"/>
<feature type="compositionally biased region" description="Basic residues" evidence="1">
    <location>
        <begin position="21"/>
        <end position="30"/>
    </location>
</feature>
<reference evidence="2 3" key="1">
    <citation type="submission" date="2019-03" db="EMBL/GenBank/DDBJ databases">
        <title>Genomic Encyclopedia of Type Strains, Phase III (KMG-III): the genomes of soil and plant-associated and newly described type strains.</title>
        <authorList>
            <person name="Whitman W."/>
        </authorList>
    </citation>
    <scope>NUCLEOTIDE SEQUENCE [LARGE SCALE GENOMIC DNA]</scope>
    <source>
        <strain evidence="2 3">VKM Ac-2570</strain>
    </source>
</reference>
<gene>
    <name evidence="2" type="ORF">EV650_5281</name>
</gene>
<keyword evidence="3" id="KW-1185">Reference proteome</keyword>